<sequence length="203" mass="22237">METFNPDPKPGRIVLPLVLIGMIATTYTFINRVATNNNLEIIAEETPVETISDETVIEDTSTTTTTTTLPDNYVAYLEEISAEKIQATELGKEVLEANENWDAQSVSYQEAKDEFRAFIETAANFVTTVSEPGPPNEFANLVTSHEELKTLVNLVSADTVELLAGLESSDTGEQRAAALDSFNKNLDQFIKKIEEIVASATSN</sequence>
<keyword evidence="1" id="KW-1133">Transmembrane helix</keyword>
<evidence type="ECO:0000256" key="1">
    <source>
        <dbReference type="SAM" id="Phobius"/>
    </source>
</evidence>
<evidence type="ECO:0000313" key="2">
    <source>
        <dbReference type="EMBL" id="AGQ19769.1"/>
    </source>
</evidence>
<proteinExistence type="predicted"/>
<feature type="transmembrane region" description="Helical" evidence="1">
    <location>
        <begin position="12"/>
        <end position="30"/>
    </location>
</feature>
<name>S5DLM8_9ACTN</name>
<protein>
    <submittedName>
        <fullName evidence="2">MedDCM-OCT-S40-C92-cds2</fullName>
    </submittedName>
</protein>
<keyword evidence="1" id="KW-0812">Transmembrane</keyword>
<keyword evidence="1" id="KW-0472">Membrane</keyword>
<dbReference type="AlphaFoldDB" id="S5DLM8"/>
<organism evidence="2">
    <name type="scientific">Candidatus Actinomarina minuta</name>
    <dbReference type="NCBI Taxonomy" id="1389454"/>
    <lineage>
        <taxon>Bacteria</taxon>
        <taxon>Bacillati</taxon>
        <taxon>Actinomycetota</taxon>
        <taxon>Actinomycetes</taxon>
        <taxon>Candidatus Actinomarinidae</taxon>
        <taxon>Candidatus Actinomarinales</taxon>
        <taxon>Candidatus Actinomarineae</taxon>
        <taxon>Candidatus Actinomarinaceae</taxon>
        <taxon>Candidatus Actinomarina</taxon>
    </lineage>
</organism>
<dbReference type="EMBL" id="KC811142">
    <property type="protein sequence ID" value="AGQ19769.1"/>
    <property type="molecule type" value="Genomic_DNA"/>
</dbReference>
<reference evidence="2" key="1">
    <citation type="journal article" date="2013" name="Sci. Rep.">
        <title>Metagenomics uncovers a new group of low GC and ultra-small marine Actinobacteria.</title>
        <authorList>
            <person name="Ghai R."/>
            <person name="Mizuno C.M."/>
            <person name="Picazo A."/>
            <person name="Camacho A."/>
            <person name="Rodriguez-Valera F."/>
        </authorList>
    </citation>
    <scope>NUCLEOTIDE SEQUENCE</scope>
</reference>
<accession>S5DLM8</accession>